<evidence type="ECO:0000256" key="5">
    <source>
        <dbReference type="ARBA" id="ARBA00024934"/>
    </source>
</evidence>
<comment type="subcellular location">
    <subcellularLocation>
        <location evidence="1 6">Bacterial flagellum basal body</location>
    </subcellularLocation>
</comment>
<dbReference type="Pfam" id="PF00460">
    <property type="entry name" value="Flg_bb_rod"/>
    <property type="match status" value="1"/>
</dbReference>
<accession>A0ABR7N384</accession>
<dbReference type="PANTHER" id="PTHR30435">
    <property type="entry name" value="FLAGELLAR PROTEIN"/>
    <property type="match status" value="1"/>
</dbReference>
<keyword evidence="8" id="KW-0966">Cell projection</keyword>
<dbReference type="RefSeq" id="WP_022463895.1">
    <property type="nucleotide sequence ID" value="NZ_JACRSX010000015.1"/>
</dbReference>
<protein>
    <recommendedName>
        <fullName evidence="3 6">Flagellar basal body rod protein FlgB</fullName>
    </recommendedName>
</protein>
<dbReference type="EMBL" id="JACRSX010000015">
    <property type="protein sequence ID" value="MBC8563080.1"/>
    <property type="molecule type" value="Genomic_DNA"/>
</dbReference>
<evidence type="ECO:0000256" key="1">
    <source>
        <dbReference type="ARBA" id="ARBA00004117"/>
    </source>
</evidence>
<evidence type="ECO:0000256" key="6">
    <source>
        <dbReference type="PIRNR" id="PIRNR002889"/>
    </source>
</evidence>
<dbReference type="InterPro" id="IPR006300">
    <property type="entry name" value="FlgB"/>
</dbReference>
<comment type="subunit">
    <text evidence="6">The basal body constitutes a major portion of the flagellar organelle and consists of a number of rings mounted on a central rod.</text>
</comment>
<keyword evidence="8" id="KW-0969">Cilium</keyword>
<gene>
    <name evidence="8" type="primary">flgB</name>
    <name evidence="8" type="ORF">H8704_10650</name>
</gene>
<proteinExistence type="inferred from homology"/>
<dbReference type="NCBIfam" id="TIGR01396">
    <property type="entry name" value="FlgB"/>
    <property type="match status" value="1"/>
</dbReference>
<dbReference type="PANTHER" id="PTHR30435:SF12">
    <property type="entry name" value="FLAGELLAR BASAL BODY ROD PROTEIN FLGB"/>
    <property type="match status" value="1"/>
</dbReference>
<comment type="function">
    <text evidence="5 6">Structural component of flagellum, the bacterial motility apparatus. Part of the rod structure of flagellar basal body.</text>
</comment>
<evidence type="ECO:0000313" key="8">
    <source>
        <dbReference type="EMBL" id="MBC8563080.1"/>
    </source>
</evidence>
<dbReference type="InterPro" id="IPR001444">
    <property type="entry name" value="Flag_bb_rod_N"/>
</dbReference>
<dbReference type="Proteomes" id="UP000606193">
    <property type="component" value="Unassembled WGS sequence"/>
</dbReference>
<evidence type="ECO:0000256" key="3">
    <source>
        <dbReference type="ARBA" id="ARBA00014376"/>
    </source>
</evidence>
<reference evidence="8 9" key="1">
    <citation type="submission" date="2020-08" db="EMBL/GenBank/DDBJ databases">
        <title>Genome public.</title>
        <authorList>
            <person name="Liu C."/>
            <person name="Sun Q."/>
        </authorList>
    </citation>
    <scope>NUCLEOTIDE SEQUENCE [LARGE SCALE GENOMIC DNA]</scope>
    <source>
        <strain evidence="8 9">NSJ-37</strain>
    </source>
</reference>
<evidence type="ECO:0000259" key="7">
    <source>
        <dbReference type="Pfam" id="PF00460"/>
    </source>
</evidence>
<dbReference type="PROSITE" id="PS00588">
    <property type="entry name" value="FLAGELLA_BB_ROD"/>
    <property type="match status" value="1"/>
</dbReference>
<evidence type="ECO:0000313" key="9">
    <source>
        <dbReference type="Proteomes" id="UP000606193"/>
    </source>
</evidence>
<name>A0ABR7N384_9FIRM</name>
<dbReference type="PIRSF" id="PIRSF002889">
    <property type="entry name" value="Rod_FlgB"/>
    <property type="match status" value="1"/>
</dbReference>
<dbReference type="InterPro" id="IPR019776">
    <property type="entry name" value="Flagellar_basal_body_rod_CS"/>
</dbReference>
<keyword evidence="9" id="KW-1185">Reference proteome</keyword>
<keyword evidence="4 6" id="KW-0975">Bacterial flagellum</keyword>
<evidence type="ECO:0000256" key="4">
    <source>
        <dbReference type="ARBA" id="ARBA00023143"/>
    </source>
</evidence>
<sequence length="132" mass="14732">MISSGAYNYINVLEKTADASWLRHSVISNNIANADTPTYKRKDVNFQSYLEEQLSGGVSLDDEVADAELDLLNGSIYTDYSTVSYRLDGNNVDIDTENSYMAQNQIKYYTVLDSISQEFSRLRSVCKSGNGS</sequence>
<evidence type="ECO:0000256" key="2">
    <source>
        <dbReference type="ARBA" id="ARBA00009677"/>
    </source>
</evidence>
<comment type="caution">
    <text evidence="8">The sequence shown here is derived from an EMBL/GenBank/DDBJ whole genome shotgun (WGS) entry which is preliminary data.</text>
</comment>
<organism evidence="8 9">
    <name type="scientific">Jutongia huaianensis</name>
    <dbReference type="NCBI Taxonomy" id="2763668"/>
    <lineage>
        <taxon>Bacteria</taxon>
        <taxon>Bacillati</taxon>
        <taxon>Bacillota</taxon>
        <taxon>Clostridia</taxon>
        <taxon>Lachnospirales</taxon>
        <taxon>Lachnospiraceae</taxon>
        <taxon>Jutongia</taxon>
    </lineage>
</organism>
<feature type="domain" description="Flagellar basal body rod protein N-terminal" evidence="7">
    <location>
        <begin position="24"/>
        <end position="40"/>
    </location>
</feature>
<comment type="similarity">
    <text evidence="2 6">Belongs to the flagella basal body rod proteins family.</text>
</comment>
<keyword evidence="8" id="KW-0282">Flagellum</keyword>